<feature type="domain" description="HTH gntR-type" evidence="4">
    <location>
        <begin position="6"/>
        <end position="73"/>
    </location>
</feature>
<dbReference type="SMART" id="SM00345">
    <property type="entry name" value="HTH_GNTR"/>
    <property type="match status" value="1"/>
</dbReference>
<sequence length="229" mass="26331">MNNSELAVDEVIINYIFDEIFDKRFHPGMKLSESVFAQKFDVSRDTVRKAFSQLQSMGIVIYKKNQGFNLKWLTEDDTKKVYQARNIIEAGIITLVTQRYTLGLIDLSVLKNEVETEKYLKTTFRNGEYVKTSCDFHLNLALLSENEFLINALTPLIPLSILAGLVYEDCNSCFCSYDEHNDLIKAIKSNDVDYAKSIMNHHLHHCVEALNFNKTIVDKTPTANFRETI</sequence>
<evidence type="ECO:0000259" key="4">
    <source>
        <dbReference type="PROSITE" id="PS50949"/>
    </source>
</evidence>
<evidence type="ECO:0000256" key="2">
    <source>
        <dbReference type="ARBA" id="ARBA00023125"/>
    </source>
</evidence>
<dbReference type="PRINTS" id="PR00035">
    <property type="entry name" value="HTHGNTR"/>
</dbReference>
<dbReference type="PANTHER" id="PTHR43537:SF53">
    <property type="entry name" value="HTH-TYPE TRANSCRIPTIONAL REPRESSOR NANR"/>
    <property type="match status" value="1"/>
</dbReference>
<keyword evidence="6" id="KW-1185">Reference proteome</keyword>
<dbReference type="InterPro" id="IPR000524">
    <property type="entry name" value="Tscrpt_reg_HTH_GntR"/>
</dbReference>
<evidence type="ECO:0000256" key="1">
    <source>
        <dbReference type="ARBA" id="ARBA00023015"/>
    </source>
</evidence>
<dbReference type="Proteomes" id="UP000503482">
    <property type="component" value="Chromosome"/>
</dbReference>
<evidence type="ECO:0000256" key="3">
    <source>
        <dbReference type="ARBA" id="ARBA00023163"/>
    </source>
</evidence>
<dbReference type="GO" id="GO:0003700">
    <property type="term" value="F:DNA-binding transcription factor activity"/>
    <property type="evidence" value="ECO:0007669"/>
    <property type="project" value="InterPro"/>
</dbReference>
<accession>A0AAE7E3S0</accession>
<dbReference type="Gene3D" id="1.10.10.10">
    <property type="entry name" value="Winged helix-like DNA-binding domain superfamily/Winged helix DNA-binding domain"/>
    <property type="match status" value="1"/>
</dbReference>
<dbReference type="AlphaFoldDB" id="A0AAE7E3S0"/>
<name>A0AAE7E3S0_9BACT</name>
<dbReference type="PANTHER" id="PTHR43537">
    <property type="entry name" value="TRANSCRIPTIONAL REGULATOR, GNTR FAMILY"/>
    <property type="match status" value="1"/>
</dbReference>
<dbReference type="Pfam" id="PF00392">
    <property type="entry name" value="GntR"/>
    <property type="match status" value="1"/>
</dbReference>
<dbReference type="Gene3D" id="1.20.120.530">
    <property type="entry name" value="GntR ligand-binding domain-like"/>
    <property type="match status" value="1"/>
</dbReference>
<gene>
    <name evidence="5" type="ORF">AVENP_1114</name>
</gene>
<dbReference type="InterPro" id="IPR008920">
    <property type="entry name" value="TF_FadR/GntR_C"/>
</dbReference>
<dbReference type="InterPro" id="IPR036388">
    <property type="entry name" value="WH-like_DNA-bd_sf"/>
</dbReference>
<dbReference type="InterPro" id="IPR036390">
    <property type="entry name" value="WH_DNA-bd_sf"/>
</dbReference>
<proteinExistence type="predicted"/>
<dbReference type="PROSITE" id="PS50949">
    <property type="entry name" value="HTH_GNTR"/>
    <property type="match status" value="1"/>
</dbReference>
<keyword evidence="3" id="KW-0804">Transcription</keyword>
<dbReference type="SUPFAM" id="SSF48008">
    <property type="entry name" value="GntR ligand-binding domain-like"/>
    <property type="match status" value="1"/>
</dbReference>
<evidence type="ECO:0000313" key="5">
    <source>
        <dbReference type="EMBL" id="QKF66669.1"/>
    </source>
</evidence>
<dbReference type="CDD" id="cd07377">
    <property type="entry name" value="WHTH_GntR"/>
    <property type="match status" value="1"/>
</dbReference>
<dbReference type="EMBL" id="CP053840">
    <property type="protein sequence ID" value="QKF66669.1"/>
    <property type="molecule type" value="Genomic_DNA"/>
</dbReference>
<dbReference type="InterPro" id="IPR011711">
    <property type="entry name" value="GntR_C"/>
</dbReference>
<dbReference type="Pfam" id="PF07729">
    <property type="entry name" value="FCD"/>
    <property type="match status" value="1"/>
</dbReference>
<keyword evidence="1" id="KW-0805">Transcription regulation</keyword>
<dbReference type="RefSeq" id="WP_128358879.1">
    <property type="nucleotide sequence ID" value="NZ_CP053840.1"/>
</dbReference>
<reference evidence="5 6" key="1">
    <citation type="submission" date="2020-05" db="EMBL/GenBank/DDBJ databases">
        <title>Complete genome sequencing of Campylobacter and Arcobacter type strains.</title>
        <authorList>
            <person name="Miller W.G."/>
            <person name="Yee E."/>
        </authorList>
    </citation>
    <scope>NUCLEOTIDE SEQUENCE [LARGE SCALE GENOMIC DNA]</scope>
    <source>
        <strain evidence="5 6">LMG 26156</strain>
    </source>
</reference>
<protein>
    <submittedName>
        <fullName evidence="5">Transcriptional regulator, GntR family</fullName>
    </submittedName>
</protein>
<dbReference type="KEGG" id="avp:AVENP_1114"/>
<dbReference type="SUPFAM" id="SSF46785">
    <property type="entry name" value="Winged helix' DNA-binding domain"/>
    <property type="match status" value="1"/>
</dbReference>
<organism evidence="5 6">
    <name type="scientific">Arcobacter venerupis</name>
    <dbReference type="NCBI Taxonomy" id="1054033"/>
    <lineage>
        <taxon>Bacteria</taxon>
        <taxon>Pseudomonadati</taxon>
        <taxon>Campylobacterota</taxon>
        <taxon>Epsilonproteobacteria</taxon>
        <taxon>Campylobacterales</taxon>
        <taxon>Arcobacteraceae</taxon>
        <taxon>Arcobacter</taxon>
    </lineage>
</organism>
<evidence type="ECO:0000313" key="6">
    <source>
        <dbReference type="Proteomes" id="UP000503482"/>
    </source>
</evidence>
<keyword evidence="2" id="KW-0238">DNA-binding</keyword>
<dbReference type="GO" id="GO:0003677">
    <property type="term" value="F:DNA binding"/>
    <property type="evidence" value="ECO:0007669"/>
    <property type="project" value="UniProtKB-KW"/>
</dbReference>